<comment type="similarity">
    <text evidence="1">Belongs to the FAH family.</text>
</comment>
<evidence type="ECO:0000256" key="3">
    <source>
        <dbReference type="SAM" id="MobiDB-lite"/>
    </source>
</evidence>
<comment type="caution">
    <text evidence="4">The sequence shown here is derived from an EMBL/GenBank/DDBJ whole genome shotgun (WGS) entry which is preliminary data.</text>
</comment>
<evidence type="ECO:0000256" key="2">
    <source>
        <dbReference type="ARBA" id="ARBA00022723"/>
    </source>
</evidence>
<keyword evidence="2" id="KW-0479">Metal-binding</keyword>
<evidence type="ECO:0000313" key="5">
    <source>
        <dbReference type="Proteomes" id="UP001597185"/>
    </source>
</evidence>
<evidence type="ECO:0000256" key="1">
    <source>
        <dbReference type="ARBA" id="ARBA00010211"/>
    </source>
</evidence>
<dbReference type="Proteomes" id="UP001597185">
    <property type="component" value="Unassembled WGS sequence"/>
</dbReference>
<dbReference type="RefSeq" id="WP_379812364.1">
    <property type="nucleotide sequence ID" value="NZ_JANHDL010000003.1"/>
</dbReference>
<dbReference type="SUPFAM" id="SSF56529">
    <property type="entry name" value="FAH"/>
    <property type="match status" value="1"/>
</dbReference>
<dbReference type="PANTHER" id="PTHR42796">
    <property type="entry name" value="FUMARYLACETOACETATE HYDROLASE DOMAIN-CONTAINING PROTEIN 2A-RELATED"/>
    <property type="match status" value="1"/>
</dbReference>
<dbReference type="Gene3D" id="3.90.850.10">
    <property type="entry name" value="Fumarylacetoacetase-like, C-terminal domain"/>
    <property type="match status" value="1"/>
</dbReference>
<sequence>MRYHQLNISGDRRISVRREGATYDLTSADADLRSFGDVARAASVAGSSVDEIAARLLDDADTVAEAFVANHATVPVDATEVWAAGVTYAISEQAREAESSMPDMYLDVYDAERPEIFFKATPSRTVGPGEAVGVRSDSTWNVPEPELGIVLRRGEIVGYTVGNDVRGVHPLNRPPVESDRLDIVRTDEPLFCCHGTNSQSQVSVKYVGDRSTTSDPTSAERARASIHIS</sequence>
<dbReference type="PANTHER" id="PTHR42796:SF7">
    <property type="entry name" value="2-DEHYDRO-3-DEOXY-D-ARABINONATE DEHYDRATASE"/>
    <property type="match status" value="1"/>
</dbReference>
<accession>A0ABD6C1Z0</accession>
<feature type="region of interest" description="Disordered" evidence="3">
    <location>
        <begin position="206"/>
        <end position="229"/>
    </location>
</feature>
<dbReference type="InterPro" id="IPR036663">
    <property type="entry name" value="Fumarylacetoacetase_C_sf"/>
</dbReference>
<protein>
    <submittedName>
        <fullName evidence="4">Fumarylacetoacetate hydrolase</fullName>
    </submittedName>
</protein>
<dbReference type="InterPro" id="IPR051121">
    <property type="entry name" value="FAH"/>
</dbReference>
<organism evidence="4 5">
    <name type="scientific">Halorubrum laminariae</name>
    <dbReference type="NCBI Taxonomy" id="1433523"/>
    <lineage>
        <taxon>Archaea</taxon>
        <taxon>Methanobacteriati</taxon>
        <taxon>Methanobacteriota</taxon>
        <taxon>Stenosarchaea group</taxon>
        <taxon>Halobacteria</taxon>
        <taxon>Halobacteriales</taxon>
        <taxon>Haloferacaceae</taxon>
        <taxon>Halorubrum</taxon>
    </lineage>
</organism>
<keyword evidence="5" id="KW-1185">Reference proteome</keyword>
<dbReference type="GO" id="GO:0046872">
    <property type="term" value="F:metal ion binding"/>
    <property type="evidence" value="ECO:0007669"/>
    <property type="project" value="UniProtKB-KW"/>
</dbReference>
<name>A0ABD6C1Z0_9EURY</name>
<dbReference type="GO" id="GO:0016787">
    <property type="term" value="F:hydrolase activity"/>
    <property type="evidence" value="ECO:0007669"/>
    <property type="project" value="UniProtKB-KW"/>
</dbReference>
<evidence type="ECO:0000313" key="4">
    <source>
        <dbReference type="EMBL" id="MFD1571424.1"/>
    </source>
</evidence>
<proteinExistence type="inferred from homology"/>
<reference evidence="4 5" key="1">
    <citation type="journal article" date="2019" name="Int. J. Syst. Evol. Microbiol.">
        <title>The Global Catalogue of Microorganisms (GCM) 10K type strain sequencing project: providing services to taxonomists for standard genome sequencing and annotation.</title>
        <authorList>
            <consortium name="The Broad Institute Genomics Platform"/>
            <consortium name="The Broad Institute Genome Sequencing Center for Infectious Disease"/>
            <person name="Wu L."/>
            <person name="Ma J."/>
        </authorList>
    </citation>
    <scope>NUCLEOTIDE SEQUENCE [LARGE SCALE GENOMIC DNA]</scope>
    <source>
        <strain evidence="4 5">CGMCC 1.12689</strain>
    </source>
</reference>
<dbReference type="AlphaFoldDB" id="A0ABD6C1Z0"/>
<gene>
    <name evidence="4" type="ORF">ACFR9T_12665</name>
</gene>
<keyword evidence="4" id="KW-0378">Hydrolase</keyword>
<dbReference type="EMBL" id="JBHUDB010000011">
    <property type="protein sequence ID" value="MFD1571424.1"/>
    <property type="molecule type" value="Genomic_DNA"/>
</dbReference>